<evidence type="ECO:0000313" key="3">
    <source>
        <dbReference type="Proteomes" id="UP000437017"/>
    </source>
</evidence>
<accession>A0A6A1QA64</accession>
<reference evidence="2 3" key="1">
    <citation type="journal article" date="2019" name="PLoS ONE">
        <title>Genomic analyses reveal an absence of contemporary introgressive admixture between fin whales and blue whales, despite known hybrids.</title>
        <authorList>
            <person name="Westbury M.V."/>
            <person name="Petersen B."/>
            <person name="Lorenzen E.D."/>
        </authorList>
    </citation>
    <scope>NUCLEOTIDE SEQUENCE [LARGE SCALE GENOMIC DNA]</scope>
    <source>
        <strain evidence="2">FinWhale-01</strain>
    </source>
</reference>
<protein>
    <recommendedName>
        <fullName evidence="1">P-type ATPase C-terminal domain-containing protein</fullName>
    </recommendedName>
</protein>
<dbReference type="Proteomes" id="UP000437017">
    <property type="component" value="Unassembled WGS sequence"/>
</dbReference>
<dbReference type="EMBL" id="SGJD01000848">
    <property type="protein sequence ID" value="KAB0403176.1"/>
    <property type="molecule type" value="Genomic_DNA"/>
</dbReference>
<comment type="caution">
    <text evidence="2">The sequence shown here is derived from an EMBL/GenBank/DDBJ whole genome shotgun (WGS) entry which is preliminary data.</text>
</comment>
<sequence>MSLSFCICRKNGSVCILECSCLWAFVNENYICTLKQIIRKSCQDARVLFSRGFSVLQTLYDTAYLTLYNISFTSLPILLYSLLEQHVAMDTLKRDPALYRYLRQTAAVDTEKDRAALPRIQITLG</sequence>
<dbReference type="OrthoDB" id="9832441at2759"/>
<keyword evidence="3" id="KW-1185">Reference proteome</keyword>
<proteinExistence type="predicted"/>
<evidence type="ECO:0000313" key="2">
    <source>
        <dbReference type="EMBL" id="KAB0403176.1"/>
    </source>
</evidence>
<gene>
    <name evidence="2" type="ORF">E2I00_014993</name>
</gene>
<organism evidence="2 3">
    <name type="scientific">Balaenoptera physalus</name>
    <name type="common">Fin whale</name>
    <name type="synonym">Balaena physalus</name>
    <dbReference type="NCBI Taxonomy" id="9770"/>
    <lineage>
        <taxon>Eukaryota</taxon>
        <taxon>Metazoa</taxon>
        <taxon>Chordata</taxon>
        <taxon>Craniata</taxon>
        <taxon>Vertebrata</taxon>
        <taxon>Euteleostomi</taxon>
        <taxon>Mammalia</taxon>
        <taxon>Eutheria</taxon>
        <taxon>Laurasiatheria</taxon>
        <taxon>Artiodactyla</taxon>
        <taxon>Whippomorpha</taxon>
        <taxon>Cetacea</taxon>
        <taxon>Mysticeti</taxon>
        <taxon>Balaenopteridae</taxon>
        <taxon>Balaenoptera</taxon>
    </lineage>
</organism>
<dbReference type="AlphaFoldDB" id="A0A6A1QA64"/>
<name>A0A6A1QA64_BALPH</name>
<feature type="domain" description="P-type ATPase C-terminal" evidence="1">
    <location>
        <begin position="52"/>
        <end position="106"/>
    </location>
</feature>
<dbReference type="Pfam" id="PF16212">
    <property type="entry name" value="PhoLip_ATPase_C"/>
    <property type="match status" value="1"/>
</dbReference>
<dbReference type="InterPro" id="IPR032630">
    <property type="entry name" value="P_typ_ATPase_c"/>
</dbReference>
<evidence type="ECO:0000259" key="1">
    <source>
        <dbReference type="Pfam" id="PF16212"/>
    </source>
</evidence>